<evidence type="ECO:0000313" key="3">
    <source>
        <dbReference type="Proteomes" id="UP001412239"/>
    </source>
</evidence>
<sequence>TRPGQAAPENREGYISCWRSDTHRFFFPHHASLESLFPGTRTSRMSRLTEKSSSPTAGTPKGTTLGAATDRRIVCYTANEISPDSDRLTDRPSLPGLSWVLQYTRVLANHNPIPVPASYRTSTRVAYGTRVRYRYLYLYRSIPRVLVQYTKKEKEKRNAKLKQNSHSFMPSYRLPLQYCRKSLSLFL</sequence>
<feature type="non-terminal residue" evidence="2">
    <location>
        <position position="187"/>
    </location>
</feature>
<evidence type="ECO:0000256" key="1">
    <source>
        <dbReference type="SAM" id="MobiDB-lite"/>
    </source>
</evidence>
<name>A0A292PUC5_9PEZI</name>
<feature type="compositionally biased region" description="Polar residues" evidence="1">
    <location>
        <begin position="41"/>
        <end position="57"/>
    </location>
</feature>
<dbReference type="AlphaFoldDB" id="A0A292PUC5"/>
<gene>
    <name evidence="2" type="ORF">GSTUAT00005848001</name>
</gene>
<keyword evidence="3" id="KW-1185">Reference proteome</keyword>
<protein>
    <submittedName>
        <fullName evidence="2">Uncharacterized protein</fullName>
    </submittedName>
</protein>
<evidence type="ECO:0000313" key="2">
    <source>
        <dbReference type="EMBL" id="CUS10083.1"/>
    </source>
</evidence>
<reference evidence="2" key="1">
    <citation type="submission" date="2015-10" db="EMBL/GenBank/DDBJ databases">
        <authorList>
            <person name="Regsiter A."/>
            <person name="william w."/>
        </authorList>
    </citation>
    <scope>NUCLEOTIDE SEQUENCE</scope>
    <source>
        <strain evidence="2">Montdore</strain>
    </source>
</reference>
<dbReference type="EMBL" id="LN891058">
    <property type="protein sequence ID" value="CUS10083.1"/>
    <property type="molecule type" value="Genomic_DNA"/>
</dbReference>
<accession>A0A292PUC5</accession>
<dbReference type="Proteomes" id="UP001412239">
    <property type="component" value="Unassembled WGS sequence"/>
</dbReference>
<feature type="region of interest" description="Disordered" evidence="1">
    <location>
        <begin position="41"/>
        <end position="64"/>
    </location>
</feature>
<feature type="non-terminal residue" evidence="2">
    <location>
        <position position="1"/>
    </location>
</feature>
<organism evidence="2 3">
    <name type="scientific">Tuber aestivum</name>
    <name type="common">summer truffle</name>
    <dbReference type="NCBI Taxonomy" id="59557"/>
    <lineage>
        <taxon>Eukaryota</taxon>
        <taxon>Fungi</taxon>
        <taxon>Dikarya</taxon>
        <taxon>Ascomycota</taxon>
        <taxon>Pezizomycotina</taxon>
        <taxon>Pezizomycetes</taxon>
        <taxon>Pezizales</taxon>
        <taxon>Tuberaceae</taxon>
        <taxon>Tuber</taxon>
    </lineage>
</organism>
<proteinExistence type="predicted"/>